<evidence type="ECO:0000259" key="8">
    <source>
        <dbReference type="Pfam" id="PF00696"/>
    </source>
</evidence>
<dbReference type="AlphaFoldDB" id="A0A937X4D4"/>
<accession>A0A937X4D4</accession>
<dbReference type="PANTHER" id="PTHR21499">
    <property type="entry name" value="ASPARTATE KINASE"/>
    <property type="match status" value="1"/>
</dbReference>
<dbReference type="SUPFAM" id="SSF53633">
    <property type="entry name" value="Carbamate kinase-like"/>
    <property type="match status" value="1"/>
</dbReference>
<dbReference type="GO" id="GO:0005524">
    <property type="term" value="F:ATP binding"/>
    <property type="evidence" value="ECO:0007669"/>
    <property type="project" value="UniProtKB-KW"/>
</dbReference>
<dbReference type="Pfam" id="PF00696">
    <property type="entry name" value="AA_kinase"/>
    <property type="match status" value="1"/>
</dbReference>
<evidence type="ECO:0000256" key="7">
    <source>
        <dbReference type="ARBA" id="ARBA00047872"/>
    </source>
</evidence>
<dbReference type="GO" id="GO:0009090">
    <property type="term" value="P:homoserine biosynthetic process"/>
    <property type="evidence" value="ECO:0007669"/>
    <property type="project" value="TreeGrafter"/>
</dbReference>
<dbReference type="InterPro" id="IPR001048">
    <property type="entry name" value="Asp/Glu/Uridylate_kinase"/>
</dbReference>
<evidence type="ECO:0000256" key="1">
    <source>
        <dbReference type="ARBA" id="ARBA00010122"/>
    </source>
</evidence>
<dbReference type="PANTHER" id="PTHR21499:SF3">
    <property type="entry name" value="ASPARTOKINASE"/>
    <property type="match status" value="1"/>
</dbReference>
<dbReference type="Gene3D" id="3.40.1160.10">
    <property type="entry name" value="Acetylglutamate kinase-like"/>
    <property type="match status" value="1"/>
</dbReference>
<protein>
    <recommendedName>
        <fullName evidence="2">aspartate kinase</fullName>
        <ecNumber evidence="2">2.7.2.4</ecNumber>
    </recommendedName>
</protein>
<reference evidence="9 10" key="1">
    <citation type="submission" date="2019-03" db="EMBL/GenBank/DDBJ databases">
        <title>Lake Tanganyika Metagenome-Assembled Genomes (MAGs).</title>
        <authorList>
            <person name="Tran P."/>
        </authorList>
    </citation>
    <scope>NUCLEOTIDE SEQUENCE [LARGE SCALE GENOMIC DNA]</scope>
    <source>
        <strain evidence="9">K_DeepCast_65m_m2_236</strain>
    </source>
</reference>
<dbReference type="Proteomes" id="UP000703893">
    <property type="component" value="Unassembled WGS sequence"/>
</dbReference>
<keyword evidence="5 9" id="KW-0418">Kinase</keyword>
<evidence type="ECO:0000256" key="2">
    <source>
        <dbReference type="ARBA" id="ARBA00013059"/>
    </source>
</evidence>
<keyword evidence="6" id="KW-0067">ATP-binding</keyword>
<dbReference type="GO" id="GO:0004072">
    <property type="term" value="F:aspartate kinase activity"/>
    <property type="evidence" value="ECO:0007669"/>
    <property type="project" value="UniProtKB-EC"/>
</dbReference>
<evidence type="ECO:0000313" key="9">
    <source>
        <dbReference type="EMBL" id="MBM3275098.1"/>
    </source>
</evidence>
<feature type="non-terminal residue" evidence="9">
    <location>
        <position position="77"/>
    </location>
</feature>
<sequence length="77" mass="8352">MSLIVQKFGGTSVGSVERIKRVAQRIARTRQEGHHVAVVVSAMGHTTDELLDLLGQVSQKAPPREVDMLLTTGEQVS</sequence>
<feature type="domain" description="Aspartate/glutamate/uridylate kinase" evidence="8">
    <location>
        <begin position="3"/>
        <end position="75"/>
    </location>
</feature>
<comment type="catalytic activity">
    <reaction evidence="7">
        <text>L-aspartate + ATP = 4-phospho-L-aspartate + ADP</text>
        <dbReference type="Rhea" id="RHEA:23776"/>
        <dbReference type="ChEBI" id="CHEBI:29991"/>
        <dbReference type="ChEBI" id="CHEBI:30616"/>
        <dbReference type="ChEBI" id="CHEBI:57535"/>
        <dbReference type="ChEBI" id="CHEBI:456216"/>
        <dbReference type="EC" id="2.7.2.4"/>
    </reaction>
</comment>
<dbReference type="EMBL" id="VGJX01000441">
    <property type="protein sequence ID" value="MBM3275098.1"/>
    <property type="molecule type" value="Genomic_DNA"/>
</dbReference>
<evidence type="ECO:0000256" key="3">
    <source>
        <dbReference type="ARBA" id="ARBA00022679"/>
    </source>
</evidence>
<comment type="caution">
    <text evidence="9">The sequence shown here is derived from an EMBL/GenBank/DDBJ whole genome shotgun (WGS) entry which is preliminary data.</text>
</comment>
<proteinExistence type="inferred from homology"/>
<evidence type="ECO:0000256" key="4">
    <source>
        <dbReference type="ARBA" id="ARBA00022741"/>
    </source>
</evidence>
<name>A0A937X4D4_9BACT</name>
<keyword evidence="3 9" id="KW-0808">Transferase</keyword>
<keyword evidence="4" id="KW-0547">Nucleotide-binding</keyword>
<dbReference type="PROSITE" id="PS00324">
    <property type="entry name" value="ASPARTOKINASE"/>
    <property type="match status" value="1"/>
</dbReference>
<dbReference type="EC" id="2.7.2.4" evidence="2"/>
<gene>
    <name evidence="9" type="ORF">FJZ00_08085</name>
</gene>
<evidence type="ECO:0000256" key="6">
    <source>
        <dbReference type="ARBA" id="ARBA00022840"/>
    </source>
</evidence>
<dbReference type="InterPro" id="IPR018042">
    <property type="entry name" value="Aspartate_kinase_CS"/>
</dbReference>
<dbReference type="GO" id="GO:0009089">
    <property type="term" value="P:lysine biosynthetic process via diaminopimelate"/>
    <property type="evidence" value="ECO:0007669"/>
    <property type="project" value="TreeGrafter"/>
</dbReference>
<dbReference type="GO" id="GO:0005829">
    <property type="term" value="C:cytosol"/>
    <property type="evidence" value="ECO:0007669"/>
    <property type="project" value="TreeGrafter"/>
</dbReference>
<evidence type="ECO:0000313" key="10">
    <source>
        <dbReference type="Proteomes" id="UP000703893"/>
    </source>
</evidence>
<organism evidence="9 10">
    <name type="scientific">Candidatus Tanganyikabacteria bacterium</name>
    <dbReference type="NCBI Taxonomy" id="2961651"/>
    <lineage>
        <taxon>Bacteria</taxon>
        <taxon>Bacillati</taxon>
        <taxon>Candidatus Sericytochromatia</taxon>
        <taxon>Candidatus Tanganyikabacteria</taxon>
    </lineage>
</organism>
<evidence type="ECO:0000256" key="5">
    <source>
        <dbReference type="ARBA" id="ARBA00022777"/>
    </source>
</evidence>
<dbReference type="InterPro" id="IPR036393">
    <property type="entry name" value="AceGlu_kinase-like_sf"/>
</dbReference>
<comment type="similarity">
    <text evidence="1">Belongs to the aspartokinase family.</text>
</comment>